<accession>A0ABD5R9K0</accession>
<organism evidence="2 3">
    <name type="scientific">Salinirubrum litoreum</name>
    <dbReference type="NCBI Taxonomy" id="1126234"/>
    <lineage>
        <taxon>Archaea</taxon>
        <taxon>Methanobacteriati</taxon>
        <taxon>Methanobacteriota</taxon>
        <taxon>Stenosarchaea group</taxon>
        <taxon>Halobacteria</taxon>
        <taxon>Halobacteriales</taxon>
        <taxon>Haloferacaceae</taxon>
        <taxon>Salinirubrum</taxon>
    </lineage>
</organism>
<keyword evidence="3" id="KW-1185">Reference proteome</keyword>
<keyword evidence="1" id="KW-1133">Transmembrane helix</keyword>
<feature type="transmembrane region" description="Helical" evidence="1">
    <location>
        <begin position="69"/>
        <end position="87"/>
    </location>
</feature>
<proteinExistence type="predicted"/>
<evidence type="ECO:0000256" key="1">
    <source>
        <dbReference type="SAM" id="Phobius"/>
    </source>
</evidence>
<evidence type="ECO:0000313" key="3">
    <source>
        <dbReference type="Proteomes" id="UP001596201"/>
    </source>
</evidence>
<dbReference type="AlphaFoldDB" id="A0ABD5R9K0"/>
<dbReference type="Pfam" id="PF09997">
    <property type="entry name" value="DUF2238"/>
    <property type="match status" value="1"/>
</dbReference>
<feature type="transmembrane region" description="Helical" evidence="1">
    <location>
        <begin position="16"/>
        <end position="34"/>
    </location>
</feature>
<dbReference type="RefSeq" id="WP_227227983.1">
    <property type="nucleotide sequence ID" value="NZ_JAJCVJ010000001.1"/>
</dbReference>
<keyword evidence="1" id="KW-0812">Transmembrane</keyword>
<gene>
    <name evidence="2" type="ORF">ACFPJ5_06985</name>
</gene>
<feature type="transmembrane region" description="Helical" evidence="1">
    <location>
        <begin position="107"/>
        <end position="126"/>
    </location>
</feature>
<dbReference type="Proteomes" id="UP001596201">
    <property type="component" value="Unassembled WGS sequence"/>
</dbReference>
<name>A0ABD5R9K0_9EURY</name>
<sequence>MRLRDRLNVSARRQRQVSRVLQILLVGVLAVGVWRRDVGVLVNAGIALGVTFLPGVLERDLEIPMDAGLTLWLTSAVFLHALGTVGIPGTGLQSFYQSVGWWDHMTHALSASVVAGVGYTVVRALDIHTTEIQLPPQFTFVFVILFVLAFGVVWEVIEFGVTELSTLTGGSPVLTQYGLEDTMLDLCFDAVGGVVVATWGTAHLTDVVGAVVERLEARRAG</sequence>
<dbReference type="InterPro" id="IPR014509">
    <property type="entry name" value="YjdF-like"/>
</dbReference>
<keyword evidence="1" id="KW-0472">Membrane</keyword>
<feature type="transmembrane region" description="Helical" evidence="1">
    <location>
        <begin position="40"/>
        <end position="57"/>
    </location>
</feature>
<dbReference type="EMBL" id="JBHSKX010000001">
    <property type="protein sequence ID" value="MFC5366680.1"/>
    <property type="molecule type" value="Genomic_DNA"/>
</dbReference>
<reference evidence="2 3" key="1">
    <citation type="journal article" date="2019" name="Int. J. Syst. Evol. Microbiol.">
        <title>The Global Catalogue of Microorganisms (GCM) 10K type strain sequencing project: providing services to taxonomists for standard genome sequencing and annotation.</title>
        <authorList>
            <consortium name="The Broad Institute Genomics Platform"/>
            <consortium name="The Broad Institute Genome Sequencing Center for Infectious Disease"/>
            <person name="Wu L."/>
            <person name="Ma J."/>
        </authorList>
    </citation>
    <scope>NUCLEOTIDE SEQUENCE [LARGE SCALE GENOMIC DNA]</scope>
    <source>
        <strain evidence="2 3">CGMCC 1.12237</strain>
    </source>
</reference>
<protein>
    <recommendedName>
        <fullName evidence="4">DUF2238 domain-containing protein</fullName>
    </recommendedName>
</protein>
<feature type="transmembrane region" description="Helical" evidence="1">
    <location>
        <begin position="138"/>
        <end position="157"/>
    </location>
</feature>
<evidence type="ECO:0000313" key="2">
    <source>
        <dbReference type="EMBL" id="MFC5366680.1"/>
    </source>
</evidence>
<comment type="caution">
    <text evidence="2">The sequence shown here is derived from an EMBL/GenBank/DDBJ whole genome shotgun (WGS) entry which is preliminary data.</text>
</comment>
<evidence type="ECO:0008006" key="4">
    <source>
        <dbReference type="Google" id="ProtNLM"/>
    </source>
</evidence>